<dbReference type="Proteomes" id="UP000008810">
    <property type="component" value="Chromosome 5"/>
</dbReference>
<dbReference type="EC" id="2.3.2.27" evidence="5"/>
<evidence type="ECO:0000313" key="10">
    <source>
        <dbReference type="Proteomes" id="UP000008810"/>
    </source>
</evidence>
<dbReference type="InterPro" id="IPR011989">
    <property type="entry name" value="ARM-like"/>
</dbReference>
<dbReference type="PANTHER" id="PTHR22849:SF111">
    <property type="entry name" value="U-BOX DOMAIN-CONTAINING PROTEIN"/>
    <property type="match status" value="1"/>
</dbReference>
<dbReference type="SUPFAM" id="SSF48371">
    <property type="entry name" value="ARM repeat"/>
    <property type="match status" value="1"/>
</dbReference>
<comment type="catalytic activity">
    <reaction evidence="1 5">
        <text>S-ubiquitinyl-[E2 ubiquitin-conjugating enzyme]-L-cysteine + [acceptor protein]-L-lysine = [E2 ubiquitin-conjugating enzyme]-L-cysteine + N(6)-ubiquitinyl-[acceptor protein]-L-lysine.</text>
        <dbReference type="EC" id="2.3.2.27"/>
    </reaction>
</comment>
<dbReference type="InterPro" id="IPR045185">
    <property type="entry name" value="PUB22/23/24-like"/>
</dbReference>
<dbReference type="OrthoDB" id="10064100at2759"/>
<evidence type="ECO:0000256" key="3">
    <source>
        <dbReference type="ARBA" id="ARBA00022679"/>
    </source>
</evidence>
<dbReference type="Gramene" id="PNT61057">
    <property type="protein sequence ID" value="PNT61057"/>
    <property type="gene ID" value="BRADI_5g09777v3"/>
</dbReference>
<dbReference type="InterPro" id="IPR003613">
    <property type="entry name" value="Ubox_domain"/>
</dbReference>
<dbReference type="CDD" id="cd16664">
    <property type="entry name" value="RING-Ubox_PUB"/>
    <property type="match status" value="1"/>
</dbReference>
<sequence>MLLLFLCSTRSLLWQISTRGSPKLHVDQLENLASCFWRFLKTMLTFGGRTTASVKELKNNEQRSSSMLKNISKEARNEGKKRKKGVWKNCDHQGAFCTSTADQGARRKGHSTTTTSISIYHHPHHLPQPSSPFCCIPCSTRKRIASLGAMVRKETSTSMRLPPQHQGLEVKIPSFFRCPISLDVMRSPVSLCTGVTYDRASIQRWLDSGHTTCPATMLPLPSTDLVPNLTLRSLIAHWSASAASCSPAAAGSVAFFAAGPSPAGLVRQVASSLGGGADPSPALCELAAYLSDDDVDEFEKNALVGAGRAAETVASVLRRKGDQIVSVEGAEAAVSVLAAIVALDGIEDANKRRVATGLAVDAAASAASLARVLRGGSGLEARIDAARLAGFLLDNADADAKAAVAESSQLVAELIRLIGPVDEKGSLDKKAMGTGLSCLATISGLRRAARAEMVRLGAVSAAVRALHATAEPGASAKALRILESAVGCAEGRAELCKDAEETVPAVLDKMMKSGRDGAEAAVAVLWAVCHKYKDRRAADAAAASEGGLTRLLLLLQSGCSPPARQMAVELLKIYKVNAKSCLAGYDSKTTHIMPF</sequence>
<dbReference type="EnsemblPlants" id="PNT61057">
    <property type="protein sequence ID" value="PNT61057"/>
    <property type="gene ID" value="BRADI_5g09777v3"/>
</dbReference>
<evidence type="ECO:0000256" key="1">
    <source>
        <dbReference type="ARBA" id="ARBA00000900"/>
    </source>
</evidence>
<evidence type="ECO:0000256" key="5">
    <source>
        <dbReference type="RuleBase" id="RU369093"/>
    </source>
</evidence>
<dbReference type="EMBL" id="CM000884">
    <property type="protein sequence ID" value="PNT61057.1"/>
    <property type="molecule type" value="Genomic_DNA"/>
</dbReference>
<reference evidence="9" key="3">
    <citation type="submission" date="2018-08" db="UniProtKB">
        <authorList>
            <consortium name="EnsemblPlants"/>
        </authorList>
    </citation>
    <scope>IDENTIFICATION</scope>
    <source>
        <strain evidence="9">cv. Bd21</strain>
    </source>
</reference>
<dbReference type="ExpressionAtlas" id="A0A2K2CGA9">
    <property type="expression patterns" value="baseline and differential"/>
</dbReference>
<evidence type="ECO:0000259" key="7">
    <source>
        <dbReference type="PROSITE" id="PS51698"/>
    </source>
</evidence>
<reference evidence="8" key="2">
    <citation type="submission" date="2017-06" db="EMBL/GenBank/DDBJ databases">
        <title>WGS assembly of Brachypodium distachyon.</title>
        <authorList>
            <consortium name="The International Brachypodium Initiative"/>
            <person name="Lucas S."/>
            <person name="Harmon-Smith M."/>
            <person name="Lail K."/>
            <person name="Tice H."/>
            <person name="Grimwood J."/>
            <person name="Bruce D."/>
            <person name="Barry K."/>
            <person name="Shu S."/>
            <person name="Lindquist E."/>
            <person name="Wang M."/>
            <person name="Pitluck S."/>
            <person name="Vogel J.P."/>
            <person name="Garvin D.F."/>
            <person name="Mockler T.C."/>
            <person name="Schmutz J."/>
            <person name="Rokhsar D."/>
            <person name="Bevan M.W."/>
        </authorList>
    </citation>
    <scope>NUCLEOTIDE SEQUENCE</scope>
    <source>
        <strain evidence="8">Bd21</strain>
    </source>
</reference>
<dbReference type="InParanoid" id="A0A2K2CGA9"/>
<dbReference type="Gene3D" id="1.25.10.10">
    <property type="entry name" value="Leucine-rich Repeat Variant"/>
    <property type="match status" value="1"/>
</dbReference>
<feature type="chain" id="PRO_5033762132" description="U-box domain-containing protein" evidence="6">
    <location>
        <begin position="19"/>
        <end position="595"/>
    </location>
</feature>
<evidence type="ECO:0000313" key="8">
    <source>
        <dbReference type="EMBL" id="PNT61057.1"/>
    </source>
</evidence>
<feature type="domain" description="U-box" evidence="7">
    <location>
        <begin position="171"/>
        <end position="245"/>
    </location>
</feature>
<comment type="function">
    <text evidence="5">Functions as an E3 ubiquitin ligase.</text>
</comment>
<evidence type="ECO:0000256" key="2">
    <source>
        <dbReference type="ARBA" id="ARBA00004906"/>
    </source>
</evidence>
<evidence type="ECO:0000256" key="4">
    <source>
        <dbReference type="ARBA" id="ARBA00022786"/>
    </source>
</evidence>
<dbReference type="SUPFAM" id="SSF57850">
    <property type="entry name" value="RING/U-box"/>
    <property type="match status" value="1"/>
</dbReference>
<keyword evidence="6" id="KW-0732">Signal</keyword>
<dbReference type="FunFam" id="3.30.40.10:FF:000442">
    <property type="entry name" value="RING-type E3 ubiquitin transferase"/>
    <property type="match status" value="1"/>
</dbReference>
<dbReference type="Pfam" id="PF04564">
    <property type="entry name" value="U-box"/>
    <property type="match status" value="1"/>
</dbReference>
<dbReference type="PANTHER" id="PTHR22849">
    <property type="entry name" value="WDSAM1 PROTEIN"/>
    <property type="match status" value="1"/>
</dbReference>
<dbReference type="STRING" id="15368.A0A2K2CGA9"/>
<feature type="signal peptide" evidence="6">
    <location>
        <begin position="1"/>
        <end position="18"/>
    </location>
</feature>
<dbReference type="Pfam" id="PF25598">
    <property type="entry name" value="ARM_PUB"/>
    <property type="match status" value="1"/>
</dbReference>
<gene>
    <name evidence="8" type="ORF">BRADI_5g09777v3</name>
</gene>
<name>A0A2K2CGA9_BRADI</name>
<keyword evidence="3 5" id="KW-0808">Transferase</keyword>
<dbReference type="FunCoup" id="A0A2K2CGA9">
    <property type="interactions" value="185"/>
</dbReference>
<dbReference type="GO" id="GO:0016567">
    <property type="term" value="P:protein ubiquitination"/>
    <property type="evidence" value="ECO:0007669"/>
    <property type="project" value="UniProtKB-UniRule"/>
</dbReference>
<comment type="pathway">
    <text evidence="2 5">Protein modification; protein ubiquitination.</text>
</comment>
<keyword evidence="4 5" id="KW-0833">Ubl conjugation pathway</keyword>
<dbReference type="InterPro" id="IPR058678">
    <property type="entry name" value="ARM_PUB"/>
</dbReference>
<dbReference type="Gene3D" id="3.30.40.10">
    <property type="entry name" value="Zinc/RING finger domain, C3HC4 (zinc finger)"/>
    <property type="match status" value="1"/>
</dbReference>
<dbReference type="GO" id="GO:0061630">
    <property type="term" value="F:ubiquitin protein ligase activity"/>
    <property type="evidence" value="ECO:0007669"/>
    <property type="project" value="UniProtKB-UniRule"/>
</dbReference>
<keyword evidence="10" id="KW-1185">Reference proteome</keyword>
<organism evidence="8">
    <name type="scientific">Brachypodium distachyon</name>
    <name type="common">Purple false brome</name>
    <name type="synonym">Trachynia distachya</name>
    <dbReference type="NCBI Taxonomy" id="15368"/>
    <lineage>
        <taxon>Eukaryota</taxon>
        <taxon>Viridiplantae</taxon>
        <taxon>Streptophyta</taxon>
        <taxon>Embryophyta</taxon>
        <taxon>Tracheophyta</taxon>
        <taxon>Spermatophyta</taxon>
        <taxon>Magnoliopsida</taxon>
        <taxon>Liliopsida</taxon>
        <taxon>Poales</taxon>
        <taxon>Poaceae</taxon>
        <taxon>BOP clade</taxon>
        <taxon>Pooideae</taxon>
        <taxon>Stipodae</taxon>
        <taxon>Brachypodieae</taxon>
        <taxon>Brachypodium</taxon>
    </lineage>
</organism>
<evidence type="ECO:0000313" key="9">
    <source>
        <dbReference type="EnsemblPlants" id="PNT61057"/>
    </source>
</evidence>
<dbReference type="InterPro" id="IPR013083">
    <property type="entry name" value="Znf_RING/FYVE/PHD"/>
</dbReference>
<reference evidence="8 9" key="1">
    <citation type="journal article" date="2010" name="Nature">
        <title>Genome sequencing and analysis of the model grass Brachypodium distachyon.</title>
        <authorList>
            <consortium name="International Brachypodium Initiative"/>
        </authorList>
    </citation>
    <scope>NUCLEOTIDE SEQUENCE [LARGE SCALE GENOMIC DNA]</scope>
    <source>
        <strain evidence="8 9">Bd21</strain>
    </source>
</reference>
<dbReference type="AlphaFoldDB" id="A0A2K2CGA9"/>
<protein>
    <recommendedName>
        <fullName evidence="5 7">U-box domain-containing protein</fullName>
        <ecNumber evidence="5">2.3.2.27</ecNumber>
    </recommendedName>
    <alternativeName>
        <fullName evidence="5">RING-type E3 ubiquitin transferase PUB</fullName>
    </alternativeName>
</protein>
<dbReference type="UniPathway" id="UPA00143"/>
<proteinExistence type="predicted"/>
<dbReference type="SMART" id="SM00504">
    <property type="entry name" value="Ubox"/>
    <property type="match status" value="1"/>
</dbReference>
<evidence type="ECO:0000256" key="6">
    <source>
        <dbReference type="SAM" id="SignalP"/>
    </source>
</evidence>
<accession>A0A2K2CGA9</accession>
<dbReference type="InterPro" id="IPR045210">
    <property type="entry name" value="RING-Ubox_PUB"/>
</dbReference>
<dbReference type="InterPro" id="IPR016024">
    <property type="entry name" value="ARM-type_fold"/>
</dbReference>
<dbReference type="PROSITE" id="PS51698">
    <property type="entry name" value="U_BOX"/>
    <property type="match status" value="1"/>
</dbReference>